<gene>
    <name evidence="1" type="ORF">Tci_867867</name>
</gene>
<organism evidence="1">
    <name type="scientific">Tanacetum cinerariifolium</name>
    <name type="common">Dalmatian daisy</name>
    <name type="synonym">Chrysanthemum cinerariifolium</name>
    <dbReference type="NCBI Taxonomy" id="118510"/>
    <lineage>
        <taxon>Eukaryota</taxon>
        <taxon>Viridiplantae</taxon>
        <taxon>Streptophyta</taxon>
        <taxon>Embryophyta</taxon>
        <taxon>Tracheophyta</taxon>
        <taxon>Spermatophyta</taxon>
        <taxon>Magnoliopsida</taxon>
        <taxon>eudicotyledons</taxon>
        <taxon>Gunneridae</taxon>
        <taxon>Pentapetalae</taxon>
        <taxon>asterids</taxon>
        <taxon>campanulids</taxon>
        <taxon>Asterales</taxon>
        <taxon>Asteraceae</taxon>
        <taxon>Asteroideae</taxon>
        <taxon>Anthemideae</taxon>
        <taxon>Anthemidinae</taxon>
        <taxon>Tanacetum</taxon>
    </lineage>
</organism>
<name>A0A699SF74_TANCI</name>
<dbReference type="EMBL" id="BKCJ011157171">
    <property type="protein sequence ID" value="GFC95897.1"/>
    <property type="molecule type" value="Genomic_DNA"/>
</dbReference>
<reference evidence="1" key="1">
    <citation type="journal article" date="2019" name="Sci. Rep.">
        <title>Draft genome of Tanacetum cinerariifolium, the natural source of mosquito coil.</title>
        <authorList>
            <person name="Yamashiro T."/>
            <person name="Shiraishi A."/>
            <person name="Satake H."/>
            <person name="Nakayama K."/>
        </authorList>
    </citation>
    <scope>NUCLEOTIDE SEQUENCE</scope>
</reference>
<sequence length="168" mass="19622">KVPILPDPEPFNNHTIKELPPTVQSFDPKYDLVYNSPNVFSPSLQPLIYSYEFCRNNAYYGQDCSLQVLFTYDPEPCYNQRILEDSVFNTRSEQIFLELFWEKSTSLTIMTINRVSTLRTVLRGSLGQVGSFIKITNDLVPKNPYRTKVVHSVQRSTRRTFFNRITRI</sequence>
<proteinExistence type="predicted"/>
<feature type="non-terminal residue" evidence="1">
    <location>
        <position position="1"/>
    </location>
</feature>
<comment type="caution">
    <text evidence="1">The sequence shown here is derived from an EMBL/GenBank/DDBJ whole genome shotgun (WGS) entry which is preliminary data.</text>
</comment>
<protein>
    <submittedName>
        <fullName evidence="1">Uncharacterized protein</fullName>
    </submittedName>
</protein>
<evidence type="ECO:0000313" key="1">
    <source>
        <dbReference type="EMBL" id="GFC95897.1"/>
    </source>
</evidence>
<dbReference type="AlphaFoldDB" id="A0A699SF74"/>
<accession>A0A699SF74</accession>